<comment type="caution">
    <text evidence="1">The sequence shown here is derived from an EMBL/GenBank/DDBJ whole genome shotgun (WGS) entry which is preliminary data.</text>
</comment>
<protein>
    <recommendedName>
        <fullName evidence="3">Polysaccharide pyruvyl transferase domain-containing protein</fullName>
    </recommendedName>
</protein>
<gene>
    <name evidence="1" type="ORF">HMPREF0322_05150</name>
</gene>
<evidence type="ECO:0000313" key="1">
    <source>
        <dbReference type="EMBL" id="EHL04230.1"/>
    </source>
</evidence>
<sequence length="318" mass="36066">MLVTFMIRIRWSEYRLYAKIKRKFGADCFVLGGVFFGTGDYYCVGLYLEQWLEHQGIKNYVYIAKQGAEENVAKLFPVFQGHIYSLPNRFIQPSCVMNALCGGDEVDLRFFHLPTFPNSICGGKKNVLQGYRGLDMLDYYLHAGFCMPRNTKPRLPEFSRDEDVLLKLFTQYGAVPGRTVLLAPHTTGNIAYSLPEKFWEQLAEGLKEIGYHILTNCAGNEQPIRGTTAAYIPYAQIVPFLEMAGGFIGIRSGLCEIISSAACKKVVLHTYHSEWWHDGHSIPYTGLVHMGLCDDANEFIYYDKEKAAIATTIKEIFE</sequence>
<organism evidence="1 2">
    <name type="scientific">Desulfitobacterium hafniense DP7</name>
    <dbReference type="NCBI Taxonomy" id="537010"/>
    <lineage>
        <taxon>Bacteria</taxon>
        <taxon>Bacillati</taxon>
        <taxon>Bacillota</taxon>
        <taxon>Clostridia</taxon>
        <taxon>Eubacteriales</taxon>
        <taxon>Desulfitobacteriaceae</taxon>
        <taxon>Desulfitobacterium</taxon>
    </lineage>
</organism>
<dbReference type="EMBL" id="AFZX01000137">
    <property type="protein sequence ID" value="EHL04230.1"/>
    <property type="molecule type" value="Genomic_DNA"/>
</dbReference>
<proteinExistence type="predicted"/>
<evidence type="ECO:0008006" key="3">
    <source>
        <dbReference type="Google" id="ProtNLM"/>
    </source>
</evidence>
<dbReference type="SUPFAM" id="SSF53756">
    <property type="entry name" value="UDP-Glycosyltransferase/glycogen phosphorylase"/>
    <property type="match status" value="1"/>
</dbReference>
<reference evidence="1 2" key="1">
    <citation type="submission" date="2011-08" db="EMBL/GenBank/DDBJ databases">
        <authorList>
            <person name="Weinstock G."/>
            <person name="Sodergren E."/>
            <person name="Clifton S."/>
            <person name="Fulton L."/>
            <person name="Fulton B."/>
            <person name="Courtney L."/>
            <person name="Fronick C."/>
            <person name="Harrison M."/>
            <person name="Strong C."/>
            <person name="Farmer C."/>
            <person name="Delahaunty K."/>
            <person name="Markovic C."/>
            <person name="Hall O."/>
            <person name="Minx P."/>
            <person name="Tomlinson C."/>
            <person name="Mitreva M."/>
            <person name="Hou S."/>
            <person name="Chen J."/>
            <person name="Wollam A."/>
            <person name="Pepin K.H."/>
            <person name="Johnson M."/>
            <person name="Bhonagiri V."/>
            <person name="Zhang X."/>
            <person name="Suruliraj S."/>
            <person name="Warren W."/>
            <person name="Chinwalla A."/>
            <person name="Mardis E.R."/>
            <person name="Wilson R.K."/>
        </authorList>
    </citation>
    <scope>NUCLEOTIDE SEQUENCE [LARGE SCALE GENOMIC DNA]</scope>
    <source>
        <strain evidence="1 2">DP7</strain>
    </source>
</reference>
<evidence type="ECO:0000313" key="2">
    <source>
        <dbReference type="Proteomes" id="UP000004416"/>
    </source>
</evidence>
<dbReference type="AlphaFoldDB" id="G9XVW7"/>
<accession>G9XVW7</accession>
<dbReference type="Proteomes" id="UP000004416">
    <property type="component" value="Unassembled WGS sequence"/>
</dbReference>
<dbReference type="HOGENOM" id="CLU_873537_0_0_9"/>
<dbReference type="PATRIC" id="fig|537010.4.peg.4794"/>
<name>G9XVW7_DESHA</name>